<dbReference type="Gene3D" id="4.10.240.10">
    <property type="entry name" value="Zn(2)-C6 fungal-type DNA-binding domain"/>
    <property type="match status" value="1"/>
</dbReference>
<dbReference type="GO" id="GO:0005634">
    <property type="term" value="C:nucleus"/>
    <property type="evidence" value="ECO:0007669"/>
    <property type="project" value="TreeGrafter"/>
</dbReference>
<feature type="coiled-coil region" evidence="6">
    <location>
        <begin position="76"/>
        <end position="103"/>
    </location>
</feature>
<feature type="region of interest" description="Disordered" evidence="7">
    <location>
        <begin position="692"/>
        <end position="734"/>
    </location>
</feature>
<sequence length="770" mass="86356">MDPRSREFGTAPVQPGEPPPDTDSNATRKRRKAVLACDPCRLRHLKCDALYPVCRQCLRRQSSNLSCTYQSPSLEILRQKEYIATLQNRIEELERGNRQLNGLLTSPETGNKSHEPRATATLGSTEHEFATQQTDMATWDPLQPQHQGESSPVDAMGANSTVQPDGQAHDSRYYGSSSAVSFMQQVYETIPNGNSSNAPDGSVNHPPLHHPDARGSRFWTLKEQGLSPLFPRSLMDTALNSYWNRVYPLYPFIHKPTFIQSYEQLWDLGSEPNTPEAGLGGSAEYGPRSIVFHCALNVMLALATQFMDMPLDDRRRLEEAFANKAKDLCRLDLFDDGSLAVIQTLLIMTQYLQCTPHPNRCWNCIGITCRLAQSLGLHIETPQVEKLTGPFALEMRRRVWYGCVTLDAVVSMTLGRPLMLANPGNVPLPQAVDDYYLERPNGQPSGWLSTMAFFAESVKLYLMLGQIVSQIYAPTPGPLRSSQASGKPASFTNFGDFAFIQRMDTDIAAFEANMPHYLHWDRRHRLAPGPFDAHIFKMQASVLYARYLHLRILLYRPMFIQYCQHVCSQAEEDERDSRFHAKATEVSLILARGLSKTCVENSIGLVEQVHARSTTTATGAWWYNLYYARTAGLVVLMAMACDPIIDVVGWSKLTESWNKCKAALSALLVFSPAAVRCLRGLEKLHEHIIGSKQGQRLAHEEPLPGRDADEDPLHDAWSRNREDGPQSHLPDHDLEPGAAASFLDDLGSLEWPNEMEASMLEGIFSFDLFE</sequence>
<dbReference type="OrthoDB" id="424974at2759"/>
<dbReference type="RefSeq" id="XP_016261732.1">
    <property type="nucleotide sequence ID" value="XM_016408252.1"/>
</dbReference>
<dbReference type="AlphaFoldDB" id="A0A0D2ANN2"/>
<keyword evidence="1" id="KW-0479">Metal-binding</keyword>
<name>A0A0D2ANN2_9EURO</name>
<evidence type="ECO:0000256" key="2">
    <source>
        <dbReference type="ARBA" id="ARBA00023015"/>
    </source>
</evidence>
<dbReference type="GO" id="GO:0006351">
    <property type="term" value="P:DNA-templated transcription"/>
    <property type="evidence" value="ECO:0007669"/>
    <property type="project" value="InterPro"/>
</dbReference>
<dbReference type="CDD" id="cd12148">
    <property type="entry name" value="fungal_TF_MHR"/>
    <property type="match status" value="1"/>
</dbReference>
<dbReference type="STRING" id="215243.A0A0D2ANN2"/>
<keyword evidence="5" id="KW-0539">Nucleus</keyword>
<gene>
    <name evidence="9" type="ORF">PV06_07066</name>
</gene>
<feature type="domain" description="Zn(2)-C6 fungal-type" evidence="8">
    <location>
        <begin position="36"/>
        <end position="69"/>
    </location>
</feature>
<dbReference type="GO" id="GO:0000435">
    <property type="term" value="P:positive regulation of transcription from RNA polymerase II promoter by galactose"/>
    <property type="evidence" value="ECO:0007669"/>
    <property type="project" value="TreeGrafter"/>
</dbReference>
<keyword evidence="4" id="KW-0804">Transcription</keyword>
<dbReference type="VEuPathDB" id="FungiDB:PV06_07066"/>
<dbReference type="InterPro" id="IPR051127">
    <property type="entry name" value="Fungal_SecMet_Regulators"/>
</dbReference>
<feature type="compositionally biased region" description="Basic and acidic residues" evidence="7">
    <location>
        <begin position="697"/>
        <end position="734"/>
    </location>
</feature>
<reference evidence="9 10" key="1">
    <citation type="submission" date="2015-01" db="EMBL/GenBank/DDBJ databases">
        <title>The Genome Sequence of Exophiala oligosperma CBS72588.</title>
        <authorList>
            <consortium name="The Broad Institute Genomics Platform"/>
            <person name="Cuomo C."/>
            <person name="de Hoog S."/>
            <person name="Gorbushina A."/>
            <person name="Stielow B."/>
            <person name="Teixiera M."/>
            <person name="Abouelleil A."/>
            <person name="Chapman S.B."/>
            <person name="Priest M."/>
            <person name="Young S.K."/>
            <person name="Wortman J."/>
            <person name="Nusbaum C."/>
            <person name="Birren B."/>
        </authorList>
    </citation>
    <scope>NUCLEOTIDE SEQUENCE [LARGE SCALE GENOMIC DNA]</scope>
    <source>
        <strain evidence="9 10">CBS 72588</strain>
    </source>
</reference>
<dbReference type="Pfam" id="PF04082">
    <property type="entry name" value="Fungal_trans"/>
    <property type="match status" value="1"/>
</dbReference>
<accession>A0A0D2ANN2</accession>
<evidence type="ECO:0000259" key="8">
    <source>
        <dbReference type="PROSITE" id="PS50048"/>
    </source>
</evidence>
<evidence type="ECO:0000256" key="4">
    <source>
        <dbReference type="ARBA" id="ARBA00023163"/>
    </source>
</evidence>
<proteinExistence type="predicted"/>
<dbReference type="GO" id="GO:0008270">
    <property type="term" value="F:zinc ion binding"/>
    <property type="evidence" value="ECO:0007669"/>
    <property type="project" value="InterPro"/>
</dbReference>
<keyword evidence="2" id="KW-0805">Transcription regulation</keyword>
<organism evidence="9 10">
    <name type="scientific">Exophiala oligosperma</name>
    <dbReference type="NCBI Taxonomy" id="215243"/>
    <lineage>
        <taxon>Eukaryota</taxon>
        <taxon>Fungi</taxon>
        <taxon>Dikarya</taxon>
        <taxon>Ascomycota</taxon>
        <taxon>Pezizomycotina</taxon>
        <taxon>Eurotiomycetes</taxon>
        <taxon>Chaetothyriomycetidae</taxon>
        <taxon>Chaetothyriales</taxon>
        <taxon>Herpotrichiellaceae</taxon>
        <taxon>Exophiala</taxon>
    </lineage>
</organism>
<dbReference type="GO" id="GO:0000978">
    <property type="term" value="F:RNA polymerase II cis-regulatory region sequence-specific DNA binding"/>
    <property type="evidence" value="ECO:0007669"/>
    <property type="project" value="TreeGrafter"/>
</dbReference>
<dbReference type="Proteomes" id="UP000053342">
    <property type="component" value="Unassembled WGS sequence"/>
</dbReference>
<dbReference type="InterPro" id="IPR007219">
    <property type="entry name" value="XnlR_reg_dom"/>
</dbReference>
<dbReference type="PANTHER" id="PTHR47424">
    <property type="entry name" value="REGULATORY PROTEIN GAL4"/>
    <property type="match status" value="1"/>
</dbReference>
<dbReference type="SUPFAM" id="SSF57701">
    <property type="entry name" value="Zn2/Cys6 DNA-binding domain"/>
    <property type="match status" value="1"/>
</dbReference>
<dbReference type="PROSITE" id="PS50048">
    <property type="entry name" value="ZN2_CY6_FUNGAL_2"/>
    <property type="match status" value="1"/>
</dbReference>
<evidence type="ECO:0000256" key="7">
    <source>
        <dbReference type="SAM" id="MobiDB-lite"/>
    </source>
</evidence>
<dbReference type="Pfam" id="PF00172">
    <property type="entry name" value="Zn_clus"/>
    <property type="match status" value="1"/>
</dbReference>
<dbReference type="HOGENOM" id="CLU_008511_1_1_1"/>
<evidence type="ECO:0000313" key="10">
    <source>
        <dbReference type="Proteomes" id="UP000053342"/>
    </source>
</evidence>
<keyword evidence="6" id="KW-0175">Coiled coil</keyword>
<dbReference type="GO" id="GO:0000981">
    <property type="term" value="F:DNA-binding transcription factor activity, RNA polymerase II-specific"/>
    <property type="evidence" value="ECO:0007669"/>
    <property type="project" value="InterPro"/>
</dbReference>
<feature type="region of interest" description="Disordered" evidence="7">
    <location>
        <begin position="1"/>
        <end position="29"/>
    </location>
</feature>
<evidence type="ECO:0000313" key="9">
    <source>
        <dbReference type="EMBL" id="KIW41516.1"/>
    </source>
</evidence>
<evidence type="ECO:0000256" key="5">
    <source>
        <dbReference type="ARBA" id="ARBA00023242"/>
    </source>
</evidence>
<dbReference type="PANTHER" id="PTHR47424:SF3">
    <property type="entry name" value="REGULATORY PROTEIN GAL4"/>
    <property type="match status" value="1"/>
</dbReference>
<dbReference type="SMART" id="SM00906">
    <property type="entry name" value="Fungal_trans"/>
    <property type="match status" value="1"/>
</dbReference>
<dbReference type="InterPro" id="IPR001138">
    <property type="entry name" value="Zn2Cys6_DnaBD"/>
</dbReference>
<dbReference type="InterPro" id="IPR036864">
    <property type="entry name" value="Zn2-C6_fun-type_DNA-bd_sf"/>
</dbReference>
<dbReference type="CDD" id="cd00067">
    <property type="entry name" value="GAL4"/>
    <property type="match status" value="1"/>
</dbReference>
<keyword evidence="3" id="KW-0238">DNA-binding</keyword>
<protein>
    <recommendedName>
        <fullName evidence="8">Zn(2)-C6 fungal-type domain-containing protein</fullName>
    </recommendedName>
</protein>
<evidence type="ECO:0000256" key="6">
    <source>
        <dbReference type="SAM" id="Coils"/>
    </source>
</evidence>
<dbReference type="SMART" id="SM00066">
    <property type="entry name" value="GAL4"/>
    <property type="match status" value="1"/>
</dbReference>
<dbReference type="EMBL" id="KN847337">
    <property type="protein sequence ID" value="KIW41516.1"/>
    <property type="molecule type" value="Genomic_DNA"/>
</dbReference>
<evidence type="ECO:0000256" key="1">
    <source>
        <dbReference type="ARBA" id="ARBA00022723"/>
    </source>
</evidence>
<keyword evidence="10" id="KW-1185">Reference proteome</keyword>
<evidence type="ECO:0000256" key="3">
    <source>
        <dbReference type="ARBA" id="ARBA00023125"/>
    </source>
</evidence>
<dbReference type="GeneID" id="27359140"/>